<dbReference type="InterPro" id="IPR020846">
    <property type="entry name" value="MFS_dom"/>
</dbReference>
<gene>
    <name evidence="7" type="primary">ribZ</name>
    <name evidence="7" type="ORF">HCR_22400</name>
</gene>
<keyword evidence="2 5" id="KW-0812">Transmembrane</keyword>
<feature type="transmembrane region" description="Helical" evidence="5">
    <location>
        <begin position="378"/>
        <end position="398"/>
    </location>
</feature>
<keyword evidence="4 5" id="KW-0472">Membrane</keyword>
<dbReference type="Pfam" id="PF07690">
    <property type="entry name" value="MFS_1"/>
    <property type="match status" value="1"/>
</dbReference>
<dbReference type="Gene3D" id="1.20.1720.10">
    <property type="entry name" value="Multidrug resistance protein D"/>
    <property type="match status" value="1"/>
</dbReference>
<feature type="transmembrane region" description="Helical" evidence="5">
    <location>
        <begin position="166"/>
        <end position="186"/>
    </location>
</feature>
<organism evidence="7 8">
    <name type="scientific">Hydrogenimonas cancrithermarum</name>
    <dbReference type="NCBI Taxonomy" id="2993563"/>
    <lineage>
        <taxon>Bacteria</taxon>
        <taxon>Pseudomonadati</taxon>
        <taxon>Campylobacterota</taxon>
        <taxon>Epsilonproteobacteria</taxon>
        <taxon>Campylobacterales</taxon>
        <taxon>Hydrogenimonadaceae</taxon>
        <taxon>Hydrogenimonas</taxon>
    </lineage>
</organism>
<sequence length="533" mass="57911">MKLQKLFENKWYTLGVLLMAQILIIFDNTGLSISTANIISELNTTLDQVQFSLAMYPMVAGSLMIAGGMLGLVIGWKRLFQIGVGLYVLAELIVATAGSIEILIFGGRVLAGLAGSMIIPAVLGMIPGLYYGKDRVQAFSLVAVAVAIGSAISPFVFAIIIDNYSFKLGFGFMMVMFGLMFTFSFFIKDIPLPDKKIVFDFVGMLLMSTSVFLFMIGLMKIGEWGIWSAHNDETAIMGLSPSPILVLLGFFIFYIFLKWESKVDKKGGDCLLPLEFIESAEVRSGLGFTAVVFMAFVTITFIVISYIQIVGEFSALKTAGMLLFFSIGMIGGSLGAPAWLSRMSAKSVNTLGFIALIVGLVSMYFGLEYAGINTLMPIGMSIFGVGLGIISAQMSLMVTESLSHQGAMQSGGVQATFRGIGEALGVAVLGTTLMLSTTLSIKNAGRSNNEISKKTADLIVEVNTIPFSADKTFKIMLDKHIEDERDKKELMLINTEARKYAAENALVIMIFLVSFFYMLLQRGVRDESILNSS</sequence>
<evidence type="ECO:0000259" key="6">
    <source>
        <dbReference type="PROSITE" id="PS50850"/>
    </source>
</evidence>
<dbReference type="PANTHER" id="PTHR42718:SF39">
    <property type="entry name" value="ACTINORHODIN TRANSPORTER-RELATED"/>
    <property type="match status" value="1"/>
</dbReference>
<evidence type="ECO:0000256" key="5">
    <source>
        <dbReference type="SAM" id="Phobius"/>
    </source>
</evidence>
<dbReference type="EMBL" id="AP027370">
    <property type="protein sequence ID" value="BDY13928.1"/>
    <property type="molecule type" value="Genomic_DNA"/>
</dbReference>
<dbReference type="InterPro" id="IPR036259">
    <property type="entry name" value="MFS_trans_sf"/>
</dbReference>
<feature type="transmembrane region" description="Helical" evidence="5">
    <location>
        <begin position="86"/>
        <end position="105"/>
    </location>
</feature>
<dbReference type="InterPro" id="IPR011701">
    <property type="entry name" value="MFS"/>
</dbReference>
<proteinExistence type="predicted"/>
<feature type="transmembrane region" description="Helical" evidence="5">
    <location>
        <begin position="319"/>
        <end position="339"/>
    </location>
</feature>
<reference evidence="7 8" key="1">
    <citation type="submission" date="2023-03" db="EMBL/GenBank/DDBJ databases">
        <title>Description of Hydrogenimonas sp. ISO32.</title>
        <authorList>
            <person name="Mino S."/>
            <person name="Fukazawa S."/>
            <person name="Sawabe T."/>
        </authorList>
    </citation>
    <scope>NUCLEOTIDE SEQUENCE [LARGE SCALE GENOMIC DNA]</scope>
    <source>
        <strain evidence="7 8">ISO32</strain>
    </source>
</reference>
<name>A0ABN6WYP6_9BACT</name>
<keyword evidence="3 5" id="KW-1133">Transmembrane helix</keyword>
<feature type="transmembrane region" description="Helical" evidence="5">
    <location>
        <begin position="111"/>
        <end position="131"/>
    </location>
</feature>
<dbReference type="PROSITE" id="PS50850">
    <property type="entry name" value="MFS"/>
    <property type="match status" value="1"/>
</dbReference>
<feature type="transmembrane region" description="Helical" evidence="5">
    <location>
        <begin position="239"/>
        <end position="257"/>
    </location>
</feature>
<feature type="transmembrane region" description="Helical" evidence="5">
    <location>
        <begin position="198"/>
        <end position="219"/>
    </location>
</feature>
<evidence type="ECO:0000256" key="4">
    <source>
        <dbReference type="ARBA" id="ARBA00023136"/>
    </source>
</evidence>
<dbReference type="RefSeq" id="WP_286336866.1">
    <property type="nucleotide sequence ID" value="NZ_AP027370.1"/>
</dbReference>
<dbReference type="PANTHER" id="PTHR42718">
    <property type="entry name" value="MAJOR FACILITATOR SUPERFAMILY MULTIDRUG TRANSPORTER MFSC"/>
    <property type="match status" value="1"/>
</dbReference>
<comment type="subcellular location">
    <subcellularLocation>
        <location evidence="1">Membrane</location>
        <topology evidence="1">Multi-pass membrane protein</topology>
    </subcellularLocation>
</comment>
<evidence type="ECO:0000256" key="2">
    <source>
        <dbReference type="ARBA" id="ARBA00022692"/>
    </source>
</evidence>
<feature type="transmembrane region" description="Helical" evidence="5">
    <location>
        <begin position="286"/>
        <end position="307"/>
    </location>
</feature>
<evidence type="ECO:0000313" key="8">
    <source>
        <dbReference type="Proteomes" id="UP001321445"/>
    </source>
</evidence>
<evidence type="ECO:0000256" key="3">
    <source>
        <dbReference type="ARBA" id="ARBA00022989"/>
    </source>
</evidence>
<feature type="domain" description="Major facilitator superfamily (MFS) profile" evidence="6">
    <location>
        <begin position="13"/>
        <end position="522"/>
    </location>
</feature>
<feature type="transmembrane region" description="Helical" evidence="5">
    <location>
        <begin position="351"/>
        <end position="372"/>
    </location>
</feature>
<feature type="transmembrane region" description="Helical" evidence="5">
    <location>
        <begin position="12"/>
        <end position="33"/>
    </location>
</feature>
<evidence type="ECO:0000256" key="1">
    <source>
        <dbReference type="ARBA" id="ARBA00004141"/>
    </source>
</evidence>
<accession>A0ABN6WYP6</accession>
<dbReference type="SUPFAM" id="SSF103473">
    <property type="entry name" value="MFS general substrate transporter"/>
    <property type="match status" value="1"/>
</dbReference>
<keyword evidence="8" id="KW-1185">Reference proteome</keyword>
<feature type="transmembrane region" description="Helical" evidence="5">
    <location>
        <begin position="138"/>
        <end position="160"/>
    </location>
</feature>
<feature type="transmembrane region" description="Helical" evidence="5">
    <location>
        <begin position="53"/>
        <end position="74"/>
    </location>
</feature>
<feature type="transmembrane region" description="Helical" evidence="5">
    <location>
        <begin position="500"/>
        <end position="520"/>
    </location>
</feature>
<dbReference type="Proteomes" id="UP001321445">
    <property type="component" value="Chromosome"/>
</dbReference>
<protein>
    <submittedName>
        <fullName evidence="7">Riboflavin transporter RibZ</fullName>
    </submittedName>
</protein>
<evidence type="ECO:0000313" key="7">
    <source>
        <dbReference type="EMBL" id="BDY13928.1"/>
    </source>
</evidence>